<dbReference type="AlphaFoldDB" id="A0A182Q8Y1"/>
<proteinExistence type="predicted"/>
<dbReference type="STRING" id="69004.A0A182Q8Y1"/>
<dbReference type="VEuPathDB" id="VectorBase:AFAF005410"/>
<organism evidence="2 3">
    <name type="scientific">Anopheles farauti</name>
    <dbReference type="NCBI Taxonomy" id="69004"/>
    <lineage>
        <taxon>Eukaryota</taxon>
        <taxon>Metazoa</taxon>
        <taxon>Ecdysozoa</taxon>
        <taxon>Arthropoda</taxon>
        <taxon>Hexapoda</taxon>
        <taxon>Insecta</taxon>
        <taxon>Pterygota</taxon>
        <taxon>Neoptera</taxon>
        <taxon>Endopterygota</taxon>
        <taxon>Diptera</taxon>
        <taxon>Nematocera</taxon>
        <taxon>Culicoidea</taxon>
        <taxon>Culicidae</taxon>
        <taxon>Anophelinae</taxon>
        <taxon>Anopheles</taxon>
    </lineage>
</organism>
<reference evidence="3" key="1">
    <citation type="submission" date="2014-01" db="EMBL/GenBank/DDBJ databases">
        <title>The Genome Sequence of Anopheles farauti FAR1 (V2).</title>
        <authorList>
            <consortium name="The Broad Institute Genomics Platform"/>
            <person name="Neafsey D.E."/>
            <person name="Besansky N."/>
            <person name="Howell P."/>
            <person name="Walton C."/>
            <person name="Young S.K."/>
            <person name="Zeng Q."/>
            <person name="Gargeya S."/>
            <person name="Fitzgerald M."/>
            <person name="Haas B."/>
            <person name="Abouelleil A."/>
            <person name="Allen A.W."/>
            <person name="Alvarado L."/>
            <person name="Arachchi H.M."/>
            <person name="Berlin A.M."/>
            <person name="Chapman S.B."/>
            <person name="Gainer-Dewar J."/>
            <person name="Goldberg J."/>
            <person name="Griggs A."/>
            <person name="Gujja S."/>
            <person name="Hansen M."/>
            <person name="Howarth C."/>
            <person name="Imamovic A."/>
            <person name="Ireland A."/>
            <person name="Larimer J."/>
            <person name="McCowan C."/>
            <person name="Murphy C."/>
            <person name="Pearson M."/>
            <person name="Poon T.W."/>
            <person name="Priest M."/>
            <person name="Roberts A."/>
            <person name="Saif S."/>
            <person name="Shea T."/>
            <person name="Sisk P."/>
            <person name="Sykes S."/>
            <person name="Wortman J."/>
            <person name="Nusbaum C."/>
            <person name="Birren B."/>
        </authorList>
    </citation>
    <scope>NUCLEOTIDE SEQUENCE [LARGE SCALE GENOMIC DNA]</scope>
    <source>
        <strain evidence="3">FAR1</strain>
    </source>
</reference>
<name>A0A182Q8Y1_9DIPT</name>
<feature type="region of interest" description="Disordered" evidence="1">
    <location>
        <begin position="80"/>
        <end position="119"/>
    </location>
</feature>
<dbReference type="EMBL" id="AXCN02002107">
    <property type="status" value="NOT_ANNOTATED_CDS"/>
    <property type="molecule type" value="Genomic_DNA"/>
</dbReference>
<protein>
    <submittedName>
        <fullName evidence="2">Uncharacterized protein</fullName>
    </submittedName>
</protein>
<dbReference type="Proteomes" id="UP000075886">
    <property type="component" value="Unassembled WGS sequence"/>
</dbReference>
<reference evidence="2" key="2">
    <citation type="submission" date="2020-05" db="UniProtKB">
        <authorList>
            <consortium name="EnsemblMetazoa"/>
        </authorList>
    </citation>
    <scope>IDENTIFICATION</scope>
    <source>
        <strain evidence="2">FAR1</strain>
    </source>
</reference>
<accession>A0A182Q8Y1</accession>
<feature type="compositionally biased region" description="Basic and acidic residues" evidence="1">
    <location>
        <begin position="105"/>
        <end position="119"/>
    </location>
</feature>
<keyword evidence="3" id="KW-1185">Reference proteome</keyword>
<evidence type="ECO:0000256" key="1">
    <source>
        <dbReference type="SAM" id="MobiDB-lite"/>
    </source>
</evidence>
<sequence length="119" mass="13261">MVVPTMDSLPRVPDTHGDTVDEKVFSDLYIRTSWFDASIALDQIEKGGEREKAKRSGASFNAHNARRLLQSFSRRIPIRRRLLPSSRVGGPGRNVPAKGQGQGQGERRVQPRDPNPGEK</sequence>
<dbReference type="EnsemblMetazoa" id="AFAF005410-RA">
    <property type="protein sequence ID" value="AFAF005410-PA"/>
    <property type="gene ID" value="AFAF005410"/>
</dbReference>
<evidence type="ECO:0000313" key="3">
    <source>
        <dbReference type="Proteomes" id="UP000075886"/>
    </source>
</evidence>
<evidence type="ECO:0000313" key="2">
    <source>
        <dbReference type="EnsemblMetazoa" id="AFAF005410-PA"/>
    </source>
</evidence>